<keyword evidence="1" id="KW-1133">Transmembrane helix</keyword>
<evidence type="ECO:0000313" key="2">
    <source>
        <dbReference type="EMBL" id="KIJ39391.1"/>
    </source>
</evidence>
<name>A0A0C9VNS1_SPHS4</name>
<keyword evidence="1" id="KW-0472">Membrane</keyword>
<organism evidence="2 3">
    <name type="scientific">Sphaerobolus stellatus (strain SS14)</name>
    <dbReference type="NCBI Taxonomy" id="990650"/>
    <lineage>
        <taxon>Eukaryota</taxon>
        <taxon>Fungi</taxon>
        <taxon>Dikarya</taxon>
        <taxon>Basidiomycota</taxon>
        <taxon>Agaricomycotina</taxon>
        <taxon>Agaricomycetes</taxon>
        <taxon>Phallomycetidae</taxon>
        <taxon>Geastrales</taxon>
        <taxon>Sphaerobolaceae</taxon>
        <taxon>Sphaerobolus</taxon>
    </lineage>
</organism>
<evidence type="ECO:0000256" key="1">
    <source>
        <dbReference type="SAM" id="Phobius"/>
    </source>
</evidence>
<dbReference type="EMBL" id="KN837152">
    <property type="protein sequence ID" value="KIJ39391.1"/>
    <property type="molecule type" value="Genomic_DNA"/>
</dbReference>
<dbReference type="Proteomes" id="UP000054279">
    <property type="component" value="Unassembled WGS sequence"/>
</dbReference>
<dbReference type="AlphaFoldDB" id="A0A0C9VNS1"/>
<feature type="transmembrane region" description="Helical" evidence="1">
    <location>
        <begin position="67"/>
        <end position="86"/>
    </location>
</feature>
<protein>
    <submittedName>
        <fullName evidence="2">Uncharacterized protein</fullName>
    </submittedName>
</protein>
<feature type="transmembrane region" description="Helical" evidence="1">
    <location>
        <begin position="123"/>
        <end position="142"/>
    </location>
</feature>
<dbReference type="OrthoDB" id="68611at2759"/>
<sequence>MSSQPDVMSAEASEKVRIGGHAAREKDVLKYSIAYVIASLFTFVPFLSELLTDVPTMSKGDGGTSGGHMLATLYVLFASFSLATNVSQYPLLEPVRVSDTLLLTHLTTLRPENNGRNDSSQHLRLLLSASVCLSSVGVFWLFEIHPGGLADTLVLS</sequence>
<keyword evidence="3" id="KW-1185">Reference proteome</keyword>
<keyword evidence="1" id="KW-0812">Transmembrane</keyword>
<proteinExistence type="predicted"/>
<dbReference type="HOGENOM" id="CLU_1687836_0_0_1"/>
<feature type="transmembrane region" description="Helical" evidence="1">
    <location>
        <begin position="28"/>
        <end position="47"/>
    </location>
</feature>
<accession>A0A0C9VNS1</accession>
<evidence type="ECO:0000313" key="3">
    <source>
        <dbReference type="Proteomes" id="UP000054279"/>
    </source>
</evidence>
<reference evidence="2 3" key="1">
    <citation type="submission" date="2014-06" db="EMBL/GenBank/DDBJ databases">
        <title>Evolutionary Origins and Diversification of the Mycorrhizal Mutualists.</title>
        <authorList>
            <consortium name="DOE Joint Genome Institute"/>
            <consortium name="Mycorrhizal Genomics Consortium"/>
            <person name="Kohler A."/>
            <person name="Kuo A."/>
            <person name="Nagy L.G."/>
            <person name="Floudas D."/>
            <person name="Copeland A."/>
            <person name="Barry K.W."/>
            <person name="Cichocki N."/>
            <person name="Veneault-Fourrey C."/>
            <person name="LaButti K."/>
            <person name="Lindquist E.A."/>
            <person name="Lipzen A."/>
            <person name="Lundell T."/>
            <person name="Morin E."/>
            <person name="Murat C."/>
            <person name="Riley R."/>
            <person name="Ohm R."/>
            <person name="Sun H."/>
            <person name="Tunlid A."/>
            <person name="Henrissat B."/>
            <person name="Grigoriev I.V."/>
            <person name="Hibbett D.S."/>
            <person name="Martin F."/>
        </authorList>
    </citation>
    <scope>NUCLEOTIDE SEQUENCE [LARGE SCALE GENOMIC DNA]</scope>
    <source>
        <strain evidence="2 3">SS14</strain>
    </source>
</reference>
<gene>
    <name evidence="2" type="ORF">M422DRAFT_257708</name>
</gene>